<dbReference type="PANTHER" id="PTHR48085:SF5">
    <property type="entry name" value="CADMIUM_ZINC-TRANSPORTING ATPASE HMA4-RELATED"/>
    <property type="match status" value="1"/>
</dbReference>
<dbReference type="SUPFAM" id="SSF55008">
    <property type="entry name" value="HMA, heavy metal-associated domain"/>
    <property type="match status" value="1"/>
</dbReference>
<dbReference type="InterPro" id="IPR018303">
    <property type="entry name" value="ATPase_P-typ_P_site"/>
</dbReference>
<dbReference type="SUPFAM" id="SSF56784">
    <property type="entry name" value="HAD-like"/>
    <property type="match status" value="1"/>
</dbReference>
<dbReference type="PROSITE" id="PS00154">
    <property type="entry name" value="ATPASE_E1_E2"/>
    <property type="match status" value="1"/>
</dbReference>
<feature type="transmembrane region" description="Helical" evidence="12">
    <location>
        <begin position="831"/>
        <end position="850"/>
    </location>
</feature>
<dbReference type="NCBIfam" id="TIGR01494">
    <property type="entry name" value="ATPase_P-type"/>
    <property type="match status" value="1"/>
</dbReference>
<evidence type="ECO:0000256" key="10">
    <source>
        <dbReference type="ARBA" id="ARBA00039097"/>
    </source>
</evidence>
<sequence length="854" mass="91534">MKKLKIKIPVILPQVPDEKDACVNRLIDKLKGREGIDNVHVSDEKANGVPQLCFHYDPDVISLDRVQSLAETTGAQISNKFGHRLIAVDGIRHTRHARTIEKALKEVDGVLEVSVSASGMIHVEFDKGITGFGAIQKKIEKQGLSIIDPSIGTELYLQQMEVSNGEEKSRVIQNKKEKQHLEANGKGHVHKKGEDHVDEQGEDHVHAHGGIFGKNTELIFALICGVILGIGFGLSYLAAVPDWVSLSLYIGAYFFGGYFTAKEAVQTVAKGGFEIDFLMLVAAIGAAILGEWEEGALLLFLFSLGHALEHYAMEKARKSIAALADLAPKTALLKKDGRTEEVGIEKLGIGDIIVVKPNSKISADGVVVDGESSVNQAPITGESVPVDKVPVQDIDRDYSEEDDIKDENRVFAGTINGNNTLDIKVIKEAKDSTLSRLVKLVNEAQTQKSPTQLLTDKFERYFVPSVLVLVVLLLFAFLVIDEPFSASFYRAMAVLVAASPCALAISTPSAVLSGVARAARGGVLIKGGRPLEDLGTLTALAFDKTGTLTEGKPKLTEVVPLGKLSENELLKIAVAVENLSDHPLAKAVVRDGKERLKGGEIPDASDLEAVLGKGIKASLGDDKIYIGNLDLYEGLDESSPSEEITIKVRGLEGGGNTTMLVRKNEEYVGIIALMDTPREAAKATLKKLKEIGIKRMIMLTGDNQKVADAVAKEIGLTDAWGSLLPEEKVDAIKKLKKKESKVAMVGDGVNDAPAMANSTVGIAMGAAGSDVALETADVALMGDKLETLPFAIGLSRKAKAIIKQNLWVSLGIVALLIPSTIFGFANIGIAVVIHEGSTLLVVFNALRLLAYNGK</sequence>
<evidence type="ECO:0000256" key="12">
    <source>
        <dbReference type="RuleBase" id="RU362081"/>
    </source>
</evidence>
<evidence type="ECO:0000256" key="7">
    <source>
        <dbReference type="ARBA" id="ARBA00022967"/>
    </source>
</evidence>
<feature type="transmembrane region" description="Helical" evidence="12">
    <location>
        <begin position="492"/>
        <end position="516"/>
    </location>
</feature>
<keyword evidence="3 12" id="KW-0812">Transmembrane</keyword>
<evidence type="ECO:0000256" key="2">
    <source>
        <dbReference type="ARBA" id="ARBA00006024"/>
    </source>
</evidence>
<keyword evidence="7" id="KW-1278">Translocase</keyword>
<comment type="caution">
    <text evidence="14">The sequence shown here is derived from an EMBL/GenBank/DDBJ whole genome shotgun (WGS) entry which is preliminary data.</text>
</comment>
<evidence type="ECO:0000256" key="1">
    <source>
        <dbReference type="ARBA" id="ARBA00004141"/>
    </source>
</evidence>
<dbReference type="EC" id="7.2.2.12" evidence="10"/>
<feature type="domain" description="P-type ATPase A" evidence="13">
    <location>
        <begin position="326"/>
        <end position="441"/>
    </location>
</feature>
<dbReference type="SUPFAM" id="SSF81653">
    <property type="entry name" value="Calcium ATPase, transduction domain A"/>
    <property type="match status" value="1"/>
</dbReference>
<accession>A0ABT5Y3Y9</accession>
<dbReference type="InterPro" id="IPR036412">
    <property type="entry name" value="HAD-like_sf"/>
</dbReference>
<dbReference type="InterPro" id="IPR051014">
    <property type="entry name" value="Cation_Transport_ATPase_IB"/>
</dbReference>
<keyword evidence="9 12" id="KW-0472">Membrane</keyword>
<dbReference type="SFLD" id="SFLDS00003">
    <property type="entry name" value="Haloacid_Dehalogenase"/>
    <property type="match status" value="1"/>
</dbReference>
<evidence type="ECO:0000259" key="13">
    <source>
        <dbReference type="Pfam" id="PF00122"/>
    </source>
</evidence>
<dbReference type="InterPro" id="IPR006121">
    <property type="entry name" value="HMA_dom"/>
</dbReference>
<dbReference type="InterPro" id="IPR023299">
    <property type="entry name" value="ATPase_P-typ_cyto_dom_N"/>
</dbReference>
<dbReference type="Gene3D" id="2.70.150.10">
    <property type="entry name" value="Calcium-transporting ATPase, cytoplasmic transduction domain A"/>
    <property type="match status" value="1"/>
</dbReference>
<dbReference type="Proteomes" id="UP001221366">
    <property type="component" value="Unassembled WGS sequence"/>
</dbReference>
<keyword evidence="8 12" id="KW-1133">Transmembrane helix</keyword>
<feature type="transmembrane region" description="Helical" evidence="12">
    <location>
        <begin position="218"/>
        <end position="237"/>
    </location>
</feature>
<keyword evidence="5 12" id="KW-0547">Nucleotide-binding</keyword>
<dbReference type="Pfam" id="PF00702">
    <property type="entry name" value="Hydrolase"/>
    <property type="match status" value="1"/>
</dbReference>
<dbReference type="InterPro" id="IPR059000">
    <property type="entry name" value="ATPase_P-type_domA"/>
</dbReference>
<dbReference type="InterPro" id="IPR023298">
    <property type="entry name" value="ATPase_P-typ_TM_dom_sf"/>
</dbReference>
<dbReference type="InterPro" id="IPR023214">
    <property type="entry name" value="HAD_sf"/>
</dbReference>
<evidence type="ECO:0000256" key="9">
    <source>
        <dbReference type="ARBA" id="ARBA00023136"/>
    </source>
</evidence>
<evidence type="ECO:0000313" key="14">
    <source>
        <dbReference type="EMBL" id="MDF0718063.1"/>
    </source>
</evidence>
<dbReference type="Gene3D" id="3.40.50.1000">
    <property type="entry name" value="HAD superfamily/HAD-like"/>
    <property type="match status" value="1"/>
</dbReference>
<dbReference type="SFLD" id="SFLDF00027">
    <property type="entry name" value="p-type_atpase"/>
    <property type="match status" value="1"/>
</dbReference>
<feature type="transmembrane region" description="Helical" evidence="12">
    <location>
        <begin position="806"/>
        <end position="825"/>
    </location>
</feature>
<dbReference type="CDD" id="cd07551">
    <property type="entry name" value="P-type_ATPase_HM_ZosA_PfeT-like"/>
    <property type="match status" value="1"/>
</dbReference>
<feature type="transmembrane region" description="Helical" evidence="12">
    <location>
        <begin position="243"/>
        <end position="261"/>
    </location>
</feature>
<dbReference type="Pfam" id="PF00122">
    <property type="entry name" value="E1-E2_ATPase"/>
    <property type="match status" value="1"/>
</dbReference>
<dbReference type="SFLD" id="SFLDG00002">
    <property type="entry name" value="C1.7:_P-type_atpase_like"/>
    <property type="match status" value="1"/>
</dbReference>
<organism evidence="14 15">
    <name type="scientific">Flagellimonas yonaguniensis</name>
    <dbReference type="NCBI Taxonomy" id="3031325"/>
    <lineage>
        <taxon>Bacteria</taxon>
        <taxon>Pseudomonadati</taxon>
        <taxon>Bacteroidota</taxon>
        <taxon>Flavobacteriia</taxon>
        <taxon>Flavobacteriales</taxon>
        <taxon>Flavobacteriaceae</taxon>
        <taxon>Flagellimonas</taxon>
    </lineage>
</organism>
<evidence type="ECO:0000256" key="4">
    <source>
        <dbReference type="ARBA" id="ARBA00022723"/>
    </source>
</evidence>
<dbReference type="Gene3D" id="3.30.70.100">
    <property type="match status" value="2"/>
</dbReference>
<dbReference type="InterPro" id="IPR001757">
    <property type="entry name" value="P_typ_ATPase"/>
</dbReference>
<evidence type="ECO:0000256" key="8">
    <source>
        <dbReference type="ARBA" id="ARBA00022989"/>
    </source>
</evidence>
<dbReference type="SUPFAM" id="SSF81665">
    <property type="entry name" value="Calcium ATPase, transmembrane domain M"/>
    <property type="match status" value="1"/>
</dbReference>
<dbReference type="EMBL" id="JARFVB010000018">
    <property type="protein sequence ID" value="MDF0718063.1"/>
    <property type="molecule type" value="Genomic_DNA"/>
</dbReference>
<dbReference type="InterPro" id="IPR008250">
    <property type="entry name" value="ATPase_P-typ_transduc_dom_A_sf"/>
</dbReference>
<keyword evidence="4 12" id="KW-0479">Metal-binding</keyword>
<dbReference type="InterPro" id="IPR044492">
    <property type="entry name" value="P_typ_ATPase_HD_dom"/>
</dbReference>
<proteinExistence type="inferred from homology"/>
<dbReference type="PANTHER" id="PTHR48085">
    <property type="entry name" value="CADMIUM/ZINC-TRANSPORTING ATPASE HMA2-RELATED"/>
    <property type="match status" value="1"/>
</dbReference>
<evidence type="ECO:0000256" key="6">
    <source>
        <dbReference type="ARBA" id="ARBA00022840"/>
    </source>
</evidence>
<dbReference type="CDD" id="cd00371">
    <property type="entry name" value="HMA"/>
    <property type="match status" value="1"/>
</dbReference>
<evidence type="ECO:0000256" key="5">
    <source>
        <dbReference type="ARBA" id="ARBA00022741"/>
    </source>
</evidence>
<dbReference type="NCBIfam" id="TIGR01525">
    <property type="entry name" value="ATPase-IB_hvy"/>
    <property type="match status" value="1"/>
</dbReference>
<protein>
    <recommendedName>
        <fullName evidence="10">P-type Zn(2+) transporter</fullName>
        <ecNumber evidence="10">7.2.2.12</ecNumber>
    </recommendedName>
</protein>
<comment type="catalytic activity">
    <reaction evidence="11">
        <text>Zn(2+)(in) + ATP + H2O = Zn(2+)(out) + ADP + phosphate + H(+)</text>
        <dbReference type="Rhea" id="RHEA:20621"/>
        <dbReference type="ChEBI" id="CHEBI:15377"/>
        <dbReference type="ChEBI" id="CHEBI:15378"/>
        <dbReference type="ChEBI" id="CHEBI:29105"/>
        <dbReference type="ChEBI" id="CHEBI:30616"/>
        <dbReference type="ChEBI" id="CHEBI:43474"/>
        <dbReference type="ChEBI" id="CHEBI:456216"/>
        <dbReference type="EC" id="7.2.2.12"/>
    </reaction>
</comment>
<comment type="similarity">
    <text evidence="2 12">Belongs to the cation transport ATPase (P-type) (TC 3.A.3) family. Type IB subfamily.</text>
</comment>
<evidence type="ECO:0000256" key="3">
    <source>
        <dbReference type="ARBA" id="ARBA00022692"/>
    </source>
</evidence>
<gene>
    <name evidence="14" type="ORF">PY092_18005</name>
</gene>
<evidence type="ECO:0000313" key="15">
    <source>
        <dbReference type="Proteomes" id="UP001221366"/>
    </source>
</evidence>
<comment type="subcellular location">
    <subcellularLocation>
        <location evidence="12">Cell membrane</location>
    </subcellularLocation>
    <subcellularLocation>
        <location evidence="1">Membrane</location>
        <topology evidence="1">Multi-pass membrane protein</topology>
    </subcellularLocation>
</comment>
<reference evidence="14 15" key="1">
    <citation type="submission" date="2023-03" db="EMBL/GenBank/DDBJ databases">
        <title>Muricauda XX sp. nov. and Muricauda XXX sp. nov., two novel species isolated from Okinawa Trough.</title>
        <authorList>
            <person name="Cao W."/>
            <person name="Deng X."/>
        </authorList>
    </citation>
    <scope>NUCLEOTIDE SEQUENCE [LARGE SCALE GENOMIC DNA]</scope>
    <source>
        <strain evidence="14 15">334s03</strain>
    </source>
</reference>
<feature type="transmembrane region" description="Helical" evidence="12">
    <location>
        <begin position="461"/>
        <end position="480"/>
    </location>
</feature>
<name>A0ABT5Y3Y9_9FLAO</name>
<dbReference type="InterPro" id="IPR036163">
    <property type="entry name" value="HMA_dom_sf"/>
</dbReference>
<keyword evidence="6 12" id="KW-0067">ATP-binding</keyword>
<evidence type="ECO:0000256" key="11">
    <source>
        <dbReference type="ARBA" id="ARBA00047308"/>
    </source>
</evidence>
<dbReference type="PRINTS" id="PR00119">
    <property type="entry name" value="CATATPASE"/>
</dbReference>
<keyword evidence="12" id="KW-1003">Cell membrane</keyword>
<dbReference type="Gene3D" id="3.40.1110.10">
    <property type="entry name" value="Calcium-transporting ATPase, cytoplasmic domain N"/>
    <property type="match status" value="1"/>
</dbReference>
<keyword evidence="15" id="KW-1185">Reference proteome</keyword>
<dbReference type="RefSeq" id="WP_163627775.1">
    <property type="nucleotide sequence ID" value="NZ_JARFVB010000018.1"/>
</dbReference>
<dbReference type="InterPro" id="IPR027256">
    <property type="entry name" value="P-typ_ATPase_IB"/>
</dbReference>